<dbReference type="InParanoid" id="A0A316Z1H1"/>
<dbReference type="Proteomes" id="UP000245768">
    <property type="component" value="Unassembled WGS sequence"/>
</dbReference>
<dbReference type="RefSeq" id="XP_025381231.1">
    <property type="nucleotide sequence ID" value="XM_025520723.1"/>
</dbReference>
<feature type="chain" id="PRO_5016237916" evidence="1">
    <location>
        <begin position="23"/>
        <end position="161"/>
    </location>
</feature>
<dbReference type="GeneID" id="37042639"/>
<keyword evidence="3" id="KW-1185">Reference proteome</keyword>
<reference evidence="2 3" key="1">
    <citation type="journal article" date="2018" name="Mol. Biol. Evol.">
        <title>Broad Genomic Sampling Reveals a Smut Pathogenic Ancestry of the Fungal Clade Ustilaginomycotina.</title>
        <authorList>
            <person name="Kijpornyongpan T."/>
            <person name="Mondo S.J."/>
            <person name="Barry K."/>
            <person name="Sandor L."/>
            <person name="Lee J."/>
            <person name="Lipzen A."/>
            <person name="Pangilinan J."/>
            <person name="LaButti K."/>
            <person name="Hainaut M."/>
            <person name="Henrissat B."/>
            <person name="Grigoriev I.V."/>
            <person name="Spatafora J.W."/>
            <person name="Aime M.C."/>
        </authorList>
    </citation>
    <scope>NUCLEOTIDE SEQUENCE [LARGE SCALE GENOMIC DNA]</scope>
    <source>
        <strain evidence="2 3">MCA 4198</strain>
    </source>
</reference>
<gene>
    <name evidence="2" type="ORF">FA10DRAFT_264627</name>
</gene>
<protein>
    <submittedName>
        <fullName evidence="2">Uncharacterized protein</fullName>
    </submittedName>
</protein>
<accession>A0A316Z1H1</accession>
<keyword evidence="1" id="KW-0732">Signal</keyword>
<dbReference type="AlphaFoldDB" id="A0A316Z1H1"/>
<feature type="signal peptide" evidence="1">
    <location>
        <begin position="1"/>
        <end position="22"/>
    </location>
</feature>
<organism evidence="2 3">
    <name type="scientific">Acaromyces ingoldii</name>
    <dbReference type="NCBI Taxonomy" id="215250"/>
    <lineage>
        <taxon>Eukaryota</taxon>
        <taxon>Fungi</taxon>
        <taxon>Dikarya</taxon>
        <taxon>Basidiomycota</taxon>
        <taxon>Ustilaginomycotina</taxon>
        <taxon>Exobasidiomycetes</taxon>
        <taxon>Exobasidiales</taxon>
        <taxon>Cryptobasidiaceae</taxon>
        <taxon>Acaromyces</taxon>
    </lineage>
</organism>
<evidence type="ECO:0000313" key="3">
    <source>
        <dbReference type="Proteomes" id="UP000245768"/>
    </source>
</evidence>
<evidence type="ECO:0000256" key="1">
    <source>
        <dbReference type="SAM" id="SignalP"/>
    </source>
</evidence>
<sequence length="161" mass="17323">MTKMLFFAALLSASLTAFVTYSLPIDTDSSAFLEPRQYLNQSGWNNPCELFYEGVSCTESTTHCLGASQDVKIDAHGADCYYDGKNYLFNNGDKVSVFETAPKNGSTTEIVFGAKKTTITRSTGGKKVKPYCQAAPASKNVKEVNAKTTELDGAGDDVVCA</sequence>
<proteinExistence type="predicted"/>
<name>A0A316Z1H1_9BASI</name>
<evidence type="ECO:0000313" key="2">
    <source>
        <dbReference type="EMBL" id="PWN94033.1"/>
    </source>
</evidence>
<dbReference type="EMBL" id="KZ819634">
    <property type="protein sequence ID" value="PWN94033.1"/>
    <property type="molecule type" value="Genomic_DNA"/>
</dbReference>